<dbReference type="EMBL" id="JAHLFU010000091">
    <property type="protein sequence ID" value="MBU3853137.1"/>
    <property type="molecule type" value="Genomic_DNA"/>
</dbReference>
<comment type="caution">
    <text evidence="2">The sequence shown here is derived from an EMBL/GenBank/DDBJ whole genome shotgun (WGS) entry which is preliminary data.</text>
</comment>
<dbReference type="PROSITE" id="PS51257">
    <property type="entry name" value="PROKAR_LIPOPROTEIN"/>
    <property type="match status" value="1"/>
</dbReference>
<reference evidence="2" key="2">
    <citation type="submission" date="2021-04" db="EMBL/GenBank/DDBJ databases">
        <authorList>
            <person name="Gilroy R."/>
        </authorList>
    </citation>
    <scope>NUCLEOTIDE SEQUENCE</scope>
    <source>
        <strain evidence="2">G3-2149</strain>
    </source>
</reference>
<organism evidence="2 3">
    <name type="scientific">Candidatus Paraprevotella stercoravium</name>
    <dbReference type="NCBI Taxonomy" id="2838725"/>
    <lineage>
        <taxon>Bacteria</taxon>
        <taxon>Pseudomonadati</taxon>
        <taxon>Bacteroidota</taxon>
        <taxon>Bacteroidia</taxon>
        <taxon>Bacteroidales</taxon>
        <taxon>Prevotellaceae</taxon>
        <taxon>Paraprevotella</taxon>
    </lineage>
</organism>
<name>A0A9E2L576_9BACT</name>
<feature type="chain" id="PRO_5039425436" evidence="1">
    <location>
        <begin position="22"/>
        <end position="248"/>
    </location>
</feature>
<protein>
    <submittedName>
        <fullName evidence="2">DUF4843 domain-containing protein</fullName>
    </submittedName>
</protein>
<accession>A0A9E2L576</accession>
<gene>
    <name evidence="2" type="ORF">H9789_04865</name>
</gene>
<dbReference type="Proteomes" id="UP000823865">
    <property type="component" value="Unassembled WGS sequence"/>
</dbReference>
<evidence type="ECO:0000256" key="1">
    <source>
        <dbReference type="SAM" id="SignalP"/>
    </source>
</evidence>
<dbReference type="Pfam" id="PF16132">
    <property type="entry name" value="DUF4843"/>
    <property type="match status" value="1"/>
</dbReference>
<reference evidence="2" key="1">
    <citation type="journal article" date="2021" name="PeerJ">
        <title>Extensive microbial diversity within the chicken gut microbiome revealed by metagenomics and culture.</title>
        <authorList>
            <person name="Gilroy R."/>
            <person name="Ravi A."/>
            <person name="Getino M."/>
            <person name="Pursley I."/>
            <person name="Horton D.L."/>
            <person name="Alikhan N.F."/>
            <person name="Baker D."/>
            <person name="Gharbi K."/>
            <person name="Hall N."/>
            <person name="Watson M."/>
            <person name="Adriaenssens E.M."/>
            <person name="Foster-Nyarko E."/>
            <person name="Jarju S."/>
            <person name="Secka A."/>
            <person name="Antonio M."/>
            <person name="Oren A."/>
            <person name="Chaudhuri R.R."/>
            <person name="La Ragione R."/>
            <person name="Hildebrand F."/>
            <person name="Pallen M.J."/>
        </authorList>
    </citation>
    <scope>NUCLEOTIDE SEQUENCE</scope>
    <source>
        <strain evidence="2">G3-2149</strain>
    </source>
</reference>
<feature type="signal peptide" evidence="1">
    <location>
        <begin position="1"/>
        <end position="21"/>
    </location>
</feature>
<keyword evidence="1" id="KW-0732">Signal</keyword>
<proteinExistence type="predicted"/>
<evidence type="ECO:0000313" key="2">
    <source>
        <dbReference type="EMBL" id="MBU3853137.1"/>
    </source>
</evidence>
<evidence type="ECO:0000313" key="3">
    <source>
        <dbReference type="Proteomes" id="UP000823865"/>
    </source>
</evidence>
<sequence>MNKIFLLLAVMGGLLFTSCQEDDIMLFGSDHYIYFDKFWKNASYPGTETADSTEATFFFVGDDETSTTADLIVVLAGRQLEQDLDFKLRVVPEMTTALPDEYTLQDKYTFHARPVQEGDTRFQDTIHIQLNKSARLDEMPEGYRLVLEIVPDEQVKVGQYERSRSIIRIVKDPVRPAWWNSEVDIYLLGTYSATKYKLFLENVPGAGELDGEMIEQRPDEARKLVLEFKKWLMENPSEDEFGPIEVPV</sequence>
<dbReference type="AlphaFoldDB" id="A0A9E2L576"/>
<dbReference type="InterPro" id="IPR032299">
    <property type="entry name" value="DUF4843"/>
</dbReference>